<evidence type="ECO:0000256" key="9">
    <source>
        <dbReference type="ARBA" id="ARBA00023159"/>
    </source>
</evidence>
<keyword evidence="5 12" id="KW-0863">Zinc-finger</keyword>
<dbReference type="Pfam" id="PF00320">
    <property type="entry name" value="GATA"/>
    <property type="match status" value="1"/>
</dbReference>
<accession>A0A7I6JZ33</accession>
<sequence length="326" mass="35776">MDAGKGMPFENASMPIRVHENGGGFDADDISGGGDDTMISAEEMSTPIAATPVNSQSSQQRLSASRCSELTISFEGEVYVFPAVTPEQVQEVLLLLGGREMPTGIPNTEFLLQISDKGVVGVDDDSSQPTVSRRIASLERFREKRKERCFDKKIRYTCRKEVAQRMLRKNGQFASVKDMCKISHDNWNPGNSTQPEPVLRRCQHCGICETSTPAMRRGPKGPRTLCNACGLMWANKGNLKDLGKGGRHTFEQTEPACDVLEPLEIKPPATETANSYCNQDEEELMEISERTAGSSIGIENSSRNLGEQDEVTNVCGTANFDQQVCS</sequence>
<keyword evidence="10" id="KW-0804">Transcription</keyword>
<dbReference type="PANTHER" id="PTHR46125:SF15">
    <property type="entry name" value="GATA TRANSCRIPTION FACTOR 19-LIKE ISOFORM X1"/>
    <property type="match status" value="1"/>
</dbReference>
<feature type="domain" description="Tify" evidence="17">
    <location>
        <begin position="63"/>
        <end position="98"/>
    </location>
</feature>
<dbReference type="InterPro" id="IPR000679">
    <property type="entry name" value="Znf_GATA"/>
</dbReference>
<reference evidence="18" key="1">
    <citation type="submission" date="2016-11" db="EMBL/GenBank/DDBJ databases">
        <title>Cloning and expression analysis of SmZML3 from Salvia miltiorrhiza.</title>
        <authorList>
            <person name="Huang Y."/>
        </authorList>
    </citation>
    <scope>NUCLEOTIDE SEQUENCE</scope>
</reference>
<dbReference type="PROSITE" id="PS00344">
    <property type="entry name" value="GATA_ZN_FINGER_1"/>
    <property type="match status" value="1"/>
</dbReference>
<keyword evidence="6" id="KW-0862">Zinc</keyword>
<dbReference type="GO" id="GO:0005634">
    <property type="term" value="C:nucleus"/>
    <property type="evidence" value="ECO:0007669"/>
    <property type="project" value="UniProtKB-SubCell"/>
</dbReference>
<dbReference type="InterPro" id="IPR045280">
    <property type="entry name" value="TIFY-like"/>
</dbReference>
<feature type="domain" description="GATA-type" evidence="15">
    <location>
        <begin position="199"/>
        <end position="242"/>
    </location>
</feature>
<dbReference type="AlphaFoldDB" id="A0A7I6JZ33"/>
<keyword evidence="11 13" id="KW-0539">Nucleus</keyword>
<dbReference type="PROSITE" id="PS51017">
    <property type="entry name" value="CCT"/>
    <property type="match status" value="1"/>
</dbReference>
<keyword evidence="8" id="KW-0238">DNA-binding</keyword>
<evidence type="ECO:0000256" key="12">
    <source>
        <dbReference type="PROSITE-ProRule" id="PRU00094"/>
    </source>
</evidence>
<evidence type="ECO:0000259" key="17">
    <source>
        <dbReference type="PROSITE" id="PS51320"/>
    </source>
</evidence>
<evidence type="ECO:0000256" key="8">
    <source>
        <dbReference type="ARBA" id="ARBA00023125"/>
    </source>
</evidence>
<dbReference type="InterPro" id="IPR013088">
    <property type="entry name" value="Znf_NHR/GATA"/>
</dbReference>
<keyword evidence="7" id="KW-0805">Transcription regulation</keyword>
<feature type="compositionally biased region" description="Gly residues" evidence="14">
    <location>
        <begin position="21"/>
        <end position="35"/>
    </location>
</feature>
<dbReference type="SMART" id="SM00401">
    <property type="entry name" value="ZnF_GATA"/>
    <property type="match status" value="1"/>
</dbReference>
<evidence type="ECO:0000313" key="18">
    <source>
        <dbReference type="EMBL" id="ATB56307.1"/>
    </source>
</evidence>
<evidence type="ECO:0000256" key="14">
    <source>
        <dbReference type="SAM" id="MobiDB-lite"/>
    </source>
</evidence>
<organism evidence="18">
    <name type="scientific">Salvia miltiorrhiza</name>
    <name type="common">Chinese sage</name>
    <dbReference type="NCBI Taxonomy" id="226208"/>
    <lineage>
        <taxon>Eukaryota</taxon>
        <taxon>Viridiplantae</taxon>
        <taxon>Streptophyta</taxon>
        <taxon>Embryophyta</taxon>
        <taxon>Tracheophyta</taxon>
        <taxon>Spermatophyta</taxon>
        <taxon>Magnoliopsida</taxon>
        <taxon>eudicotyledons</taxon>
        <taxon>Gunneridae</taxon>
        <taxon>Pentapetalae</taxon>
        <taxon>asterids</taxon>
        <taxon>lamiids</taxon>
        <taxon>Lamiales</taxon>
        <taxon>Lamiaceae</taxon>
        <taxon>Nepetoideae</taxon>
        <taxon>Mentheae</taxon>
        <taxon>Salviinae</taxon>
        <taxon>Salvia</taxon>
        <taxon>Salvia incertae sedis</taxon>
    </lineage>
</organism>
<evidence type="ECO:0000256" key="7">
    <source>
        <dbReference type="ARBA" id="ARBA00023015"/>
    </source>
</evidence>
<keyword evidence="4" id="KW-0479">Metal-binding</keyword>
<dbReference type="PROSITE" id="PS51320">
    <property type="entry name" value="TIFY"/>
    <property type="match status" value="1"/>
</dbReference>
<dbReference type="SMART" id="SM00979">
    <property type="entry name" value="TIFY"/>
    <property type="match status" value="1"/>
</dbReference>
<dbReference type="Gene3D" id="3.30.50.10">
    <property type="entry name" value="Erythroid Transcription Factor GATA-1, subunit A"/>
    <property type="match status" value="1"/>
</dbReference>
<dbReference type="GO" id="GO:0008270">
    <property type="term" value="F:zinc ion binding"/>
    <property type="evidence" value="ECO:0007669"/>
    <property type="project" value="UniProtKB-KW"/>
</dbReference>
<evidence type="ECO:0000256" key="5">
    <source>
        <dbReference type="ARBA" id="ARBA00022771"/>
    </source>
</evidence>
<feature type="region of interest" description="Disordered" evidence="14">
    <location>
        <begin position="19"/>
        <end position="39"/>
    </location>
</feature>
<proteinExistence type="evidence at transcript level"/>
<dbReference type="GO" id="GO:0006355">
    <property type="term" value="P:regulation of DNA-templated transcription"/>
    <property type="evidence" value="ECO:0007669"/>
    <property type="project" value="InterPro"/>
</dbReference>
<name>A0A7I6JZ33_SALMI</name>
<dbReference type="GeneID" id="131018163"/>
<evidence type="ECO:0000259" key="15">
    <source>
        <dbReference type="PROSITE" id="PS50114"/>
    </source>
</evidence>
<comment type="function">
    <text evidence="1">Transcriptional activator that specifically binds 5'-GATA-3' or 5'-GAT-3' motifs within gene promoters.</text>
</comment>
<dbReference type="PROSITE" id="PS50114">
    <property type="entry name" value="GATA_ZN_FINGER_2"/>
    <property type="match status" value="1"/>
</dbReference>
<evidence type="ECO:0000256" key="6">
    <source>
        <dbReference type="ARBA" id="ARBA00022833"/>
    </source>
</evidence>
<feature type="domain" description="CCT" evidence="16">
    <location>
        <begin position="134"/>
        <end position="176"/>
    </location>
</feature>
<dbReference type="CDD" id="cd00202">
    <property type="entry name" value="ZnF_GATA"/>
    <property type="match status" value="1"/>
</dbReference>
<dbReference type="Pfam" id="PF06200">
    <property type="entry name" value="tify"/>
    <property type="match status" value="1"/>
</dbReference>
<dbReference type="Pfam" id="PF06203">
    <property type="entry name" value="CCT"/>
    <property type="match status" value="1"/>
</dbReference>
<dbReference type="GO" id="GO:0043565">
    <property type="term" value="F:sequence-specific DNA binding"/>
    <property type="evidence" value="ECO:0007669"/>
    <property type="project" value="InterPro"/>
</dbReference>
<protein>
    <submittedName>
        <fullName evidence="18">ZML3</fullName>
    </submittedName>
</protein>
<dbReference type="PANTHER" id="PTHR46125">
    <property type="entry name" value="GATA TRANSCRIPTION FACTOR 28"/>
    <property type="match status" value="1"/>
</dbReference>
<dbReference type="EMBL" id="KY225687">
    <property type="protein sequence ID" value="ATB56307.1"/>
    <property type="molecule type" value="mRNA"/>
</dbReference>
<evidence type="ECO:0000256" key="13">
    <source>
        <dbReference type="PROSITE-ProRule" id="PRU00357"/>
    </source>
</evidence>
<dbReference type="SUPFAM" id="SSF57716">
    <property type="entry name" value="Glucocorticoid receptor-like (DNA-binding domain)"/>
    <property type="match status" value="1"/>
</dbReference>
<dbReference type="InterPro" id="IPR010399">
    <property type="entry name" value="Tify_dom"/>
</dbReference>
<evidence type="ECO:0000256" key="10">
    <source>
        <dbReference type="ARBA" id="ARBA00023163"/>
    </source>
</evidence>
<dbReference type="RefSeq" id="XP_057802877.1">
    <property type="nucleotide sequence ID" value="XM_057946894.1"/>
</dbReference>
<evidence type="ECO:0000256" key="1">
    <source>
        <dbReference type="ARBA" id="ARBA00002206"/>
    </source>
</evidence>
<evidence type="ECO:0000256" key="3">
    <source>
        <dbReference type="ARBA" id="ARBA00007722"/>
    </source>
</evidence>
<keyword evidence="9" id="KW-0010">Activator</keyword>
<dbReference type="InterPro" id="IPR010402">
    <property type="entry name" value="CCT_domain"/>
</dbReference>
<evidence type="ECO:0000256" key="4">
    <source>
        <dbReference type="ARBA" id="ARBA00022723"/>
    </source>
</evidence>
<evidence type="ECO:0000256" key="2">
    <source>
        <dbReference type="ARBA" id="ARBA00004123"/>
    </source>
</evidence>
<comment type="subcellular location">
    <subcellularLocation>
        <location evidence="2 13">Nucleus</location>
    </subcellularLocation>
</comment>
<comment type="similarity">
    <text evidence="3">Belongs to the type IV zinc-finger family. Class C subfamily.</text>
</comment>
<evidence type="ECO:0000256" key="11">
    <source>
        <dbReference type="ARBA" id="ARBA00023242"/>
    </source>
</evidence>
<evidence type="ECO:0000259" key="16">
    <source>
        <dbReference type="PROSITE" id="PS51017"/>
    </source>
</evidence>